<dbReference type="PRINTS" id="PR00412">
    <property type="entry name" value="EPOXHYDRLASE"/>
</dbReference>
<comment type="caution">
    <text evidence="2">The sequence shown here is derived from an EMBL/GenBank/DDBJ whole genome shotgun (WGS) entry which is preliminary data.</text>
</comment>
<proteinExistence type="predicted"/>
<evidence type="ECO:0000313" key="3">
    <source>
        <dbReference type="Proteomes" id="UP001228905"/>
    </source>
</evidence>
<protein>
    <submittedName>
        <fullName evidence="2">Pimeloyl-ACP methyl ester carboxylesterase</fullName>
    </submittedName>
</protein>
<sequence length="279" mass="29573">MSRHHFIGKDGLTLAADHHGPADGAPVLLLHGGGQTRHAWGATARMLAERGYHAIAMDLRGHGDSGWSPEGDYGLMTFGADVSAAIESIGRPVVLVGASLGGMASLLASAKAAPGQVRALILVDITPVPRPSGADGIRGFMSASPNGFADLDEVADAVAAYLPHRRRPSDPRGLMKNLRERDGRLYWHWDPAFIEGTFQDRSLTTNAMAEGARAITAPTLLVRGENSELVGPEDVVAFRQIMPHAEIITVPGARHMVAGDQNTEFGAALLDYVQRIAPA</sequence>
<evidence type="ECO:0000259" key="1">
    <source>
        <dbReference type="Pfam" id="PF12697"/>
    </source>
</evidence>
<dbReference type="PANTHER" id="PTHR43194">
    <property type="entry name" value="HYDROLASE ALPHA/BETA FOLD FAMILY"/>
    <property type="match status" value="1"/>
</dbReference>
<reference evidence="2 3" key="1">
    <citation type="submission" date="2023-07" db="EMBL/GenBank/DDBJ databases">
        <title>Genomic Encyclopedia of Type Strains, Phase IV (KMG-IV): sequencing the most valuable type-strain genomes for metagenomic binning, comparative biology and taxonomic classification.</title>
        <authorList>
            <person name="Goeker M."/>
        </authorList>
    </citation>
    <scope>NUCLEOTIDE SEQUENCE [LARGE SCALE GENOMIC DNA]</scope>
    <source>
        <strain evidence="2 3">DSM 18695</strain>
    </source>
</reference>
<dbReference type="InterPro" id="IPR000639">
    <property type="entry name" value="Epox_hydrolase-like"/>
</dbReference>
<dbReference type="Pfam" id="PF12697">
    <property type="entry name" value="Abhydrolase_6"/>
    <property type="match status" value="1"/>
</dbReference>
<gene>
    <name evidence="2" type="ORF">QO010_002787</name>
</gene>
<dbReference type="PANTHER" id="PTHR43194:SF2">
    <property type="entry name" value="PEROXISOMAL MEMBRANE PROTEIN LPX1"/>
    <property type="match status" value="1"/>
</dbReference>
<dbReference type="InterPro" id="IPR000073">
    <property type="entry name" value="AB_hydrolase_1"/>
</dbReference>
<dbReference type="InterPro" id="IPR050228">
    <property type="entry name" value="Carboxylesterase_BioH"/>
</dbReference>
<evidence type="ECO:0000313" key="2">
    <source>
        <dbReference type="EMBL" id="MDQ0465003.1"/>
    </source>
</evidence>
<dbReference type="EMBL" id="JAUSVS010000005">
    <property type="protein sequence ID" value="MDQ0465003.1"/>
    <property type="molecule type" value="Genomic_DNA"/>
</dbReference>
<feature type="domain" description="AB hydrolase-1" evidence="1">
    <location>
        <begin position="27"/>
        <end position="265"/>
    </location>
</feature>
<dbReference type="InterPro" id="IPR029058">
    <property type="entry name" value="AB_hydrolase_fold"/>
</dbReference>
<dbReference type="Gene3D" id="3.40.50.1820">
    <property type="entry name" value="alpha/beta hydrolase"/>
    <property type="match status" value="1"/>
</dbReference>
<keyword evidence="3" id="KW-1185">Reference proteome</keyword>
<organism evidence="2 3">
    <name type="scientific">Caulobacter ginsengisoli</name>
    <dbReference type="NCBI Taxonomy" id="400775"/>
    <lineage>
        <taxon>Bacteria</taxon>
        <taxon>Pseudomonadati</taxon>
        <taxon>Pseudomonadota</taxon>
        <taxon>Alphaproteobacteria</taxon>
        <taxon>Caulobacterales</taxon>
        <taxon>Caulobacteraceae</taxon>
        <taxon>Caulobacter</taxon>
    </lineage>
</organism>
<dbReference type="PRINTS" id="PR00111">
    <property type="entry name" value="ABHYDROLASE"/>
</dbReference>
<dbReference type="Proteomes" id="UP001228905">
    <property type="component" value="Unassembled WGS sequence"/>
</dbReference>
<name>A0ABU0ISL6_9CAUL</name>
<accession>A0ABU0ISL6</accession>
<dbReference type="SUPFAM" id="SSF53474">
    <property type="entry name" value="alpha/beta-Hydrolases"/>
    <property type="match status" value="1"/>
</dbReference>
<dbReference type="RefSeq" id="WP_307350065.1">
    <property type="nucleotide sequence ID" value="NZ_JAUSVS010000005.1"/>
</dbReference>